<dbReference type="PIR" id="F85093">
    <property type="entry name" value="F85093"/>
</dbReference>
<dbReference type="EMBL" id="AL161514">
    <property type="protein sequence ID" value="CAB78047.1"/>
    <property type="molecule type" value="Genomic_DNA"/>
</dbReference>
<organism evidence="1">
    <name type="scientific">Arabidopsis thaliana</name>
    <name type="common">Mouse-ear cress</name>
    <dbReference type="NCBI Taxonomy" id="3702"/>
    <lineage>
        <taxon>Eukaryota</taxon>
        <taxon>Viridiplantae</taxon>
        <taxon>Streptophyta</taxon>
        <taxon>Embryophyta</taxon>
        <taxon>Tracheophyta</taxon>
        <taxon>Spermatophyta</taxon>
        <taxon>Magnoliopsida</taxon>
        <taxon>eudicotyledons</taxon>
        <taxon>Gunneridae</taxon>
        <taxon>Pentapetalae</taxon>
        <taxon>rosids</taxon>
        <taxon>malvids</taxon>
        <taxon>Brassicales</taxon>
        <taxon>Brassicaceae</taxon>
        <taxon>Camelineae</taxon>
        <taxon>Arabidopsis</taxon>
    </lineage>
</organism>
<reference evidence="1" key="3">
    <citation type="submission" date="2000-03" db="EMBL/GenBank/DDBJ databases">
        <authorList>
            <person name="Robben J."/>
            <person name="Grymonprez B."/>
            <person name="Volckaert G"/>
            <person name="Spiegel L.A."/>
            <person name="Huang E.N."/>
            <person name="Nascimento L.U."/>
            <person name="de la Bastide M."/>
            <person name="Vil D.M."/>
            <person name="Preston R.R."/>
            <person name="Matero A."/>
            <person name="Shah R."/>
            <person name="O'Shaughnessy A."/>
            <person name="Rodriguez M."/>
            <person name="Shekher M."/>
            <person name="Schutz K."/>
            <person name="See L.H."/>
            <person name="Swaby I."/>
            <person name="Habermann K."/>
            <person name="Dedhia N.N."/>
            <person name="Mewes H.W."/>
            <person name="Lemcke K."/>
            <person name="Mayer K.F.X."/>
        </authorList>
    </citation>
    <scope>NUCLEOTIDE SEQUENCE</scope>
</reference>
<dbReference type="AlphaFoldDB" id="Q9M0Q6"/>
<evidence type="ECO:0000313" key="1">
    <source>
        <dbReference type="EMBL" id="CAB78047.1"/>
    </source>
</evidence>
<proteinExistence type="predicted"/>
<reference key="1">
    <citation type="journal article" date="1999" name="Nature">
        <title>Sequence and analysis of chromosome 4 of the plant Arabidopsis thaliana.</title>
        <authorList>
            <consortium name="EU"/>
            <consortium name="CSHL and WU Arabidopsis Sequencing Project"/>
            <person name="Mayer K."/>
            <person name="Schuller C."/>
            <person name="Wambutt R."/>
            <person name="Murphy G."/>
            <person name="Volckaert G."/>
            <person name="Pohl T."/>
            <person name="Dusterhoft A."/>
            <person name="Stiekema W."/>
            <person name="Entian K.D."/>
            <person name="Terryn N."/>
            <person name="Harris B."/>
            <person name="Ansorge W."/>
            <person name="Brandt P."/>
            <person name="Grivell L."/>
            <person name="Rieger M."/>
            <person name="Weichselgartner M."/>
            <person name="de Simone V."/>
            <person name="Obermaier B."/>
            <person name="Mache R."/>
            <person name="Muller M."/>
            <person name="Kreis M."/>
            <person name="Delseny M."/>
            <person name="Puigdomenech P."/>
            <person name="Watson M."/>
            <person name="Schmidtheini T."/>
            <person name="Reichert B."/>
            <person name="Portatelle D."/>
            <person name="Perez-Alonso M."/>
            <person name="Boutry M."/>
            <person name="Bancroft I."/>
            <person name="Vos P."/>
            <person name="Hoheisel J."/>
            <person name="Zimmermann W."/>
            <person name="Wedler H."/>
            <person name="Ridley P."/>
            <person name="Langham S.A."/>
            <person name="McCullagh B."/>
            <person name="Bilham L."/>
            <person name="Robben J."/>
            <person name="Van der Schueren J."/>
            <person name="Grymonprez B."/>
            <person name="Chuang Y.J."/>
            <person name="Vandenbussche F."/>
            <person name="Braeken M."/>
            <person name="Weltjens I."/>
            <person name="Voet M."/>
            <person name="Bastiaens I."/>
            <person name="Aert R."/>
            <person name="Defoor E."/>
            <person name="Weitzenegger T."/>
            <person name="Bothe G."/>
            <person name="Ramsperger U."/>
            <person name="Hilbert H."/>
            <person name="Braun M."/>
            <person name="Holzer E."/>
            <person name="Brandt A."/>
            <person name="Peters S."/>
            <person name="van Staveren M."/>
            <person name="Dirske W."/>
            <person name="Mooijman P."/>
            <person name="Klein Lankhorst R."/>
            <person name="Rose M."/>
            <person name="Hauf J."/>
            <person name="Kotter P."/>
            <person name="Berneiser S."/>
            <person name="Hempel S."/>
            <person name="Feldpausch M."/>
            <person name="Lamberth S."/>
            <person name="Van den Daele H."/>
            <person name="De Keyser A."/>
            <person name="Buysshaert C."/>
            <person name="Gielen J."/>
            <person name="Villarroel R."/>
            <person name="De Clercq R."/>
            <person name="Van Montagu M."/>
            <person name="Rogers J."/>
            <person name="Cronin A."/>
            <person name="Quail M."/>
            <person name="Bray-Allen S."/>
            <person name="Clark L."/>
            <person name="Doggett J."/>
            <person name="Hall S."/>
            <person name="Kay M."/>
            <person name="Lennard N."/>
            <person name="McLay K."/>
            <person name="Mayes R."/>
            <person name="Pettett A."/>
            <person name="Rajandream M.A."/>
            <person name="Lyne M."/>
            <person name="Benes V."/>
            <person name="Rechmann S."/>
            <person name="Borkova D."/>
            <person name="Blocker H."/>
            <person name="Scharfe M."/>
            <person name="Grimm M."/>
            <person name="Lohnert T.H."/>
            <person name="Dose S."/>
            <person name="de Haan M."/>
            <person name="Maarse A."/>
            <person name="Schafer M."/>
            <person name="Muller-Auer S."/>
            <person name="Gabel C."/>
            <person name="Fuchs M."/>
            <person name="Fartmann B."/>
            <person name="Granderath K."/>
            <person name="Dauner D."/>
            <person name="Herzl A."/>
            <person name="Neumann S."/>
            <person name="Argiriou A."/>
            <person name="Vitale D."/>
            <person name="Liguori R."/>
            <person name="Piravandi E."/>
            <person name="Massenet O."/>
            <person name="Quigley F."/>
            <person name="Clabauld G."/>
            <person name="Mundlein A."/>
            <person name="Felber R."/>
            <person name="Schnabl S."/>
            <person name="Hiller R."/>
            <person name="Schmidt W."/>
            <person name="Lecharny A."/>
            <person name="Aubourg S."/>
            <person name="Chefdor F."/>
            <person name="Cooke R."/>
            <person name="Berger C."/>
            <person name="Montfort A."/>
            <person name="Casacuberta E."/>
            <person name="Gibbons T."/>
            <person name="Weber N."/>
            <person name="Vandenbol M."/>
            <person name="Bargues M."/>
            <person name="Terol J."/>
            <person name="Torres A."/>
            <person name="Perez-Perez A."/>
            <person name="Purnelle B."/>
            <person name="Bent E."/>
            <person name="Johnson S."/>
            <person name="Tacon D."/>
            <person name="Jesse T."/>
            <person name="Heijnen L."/>
            <person name="Schwarz S."/>
            <person name="Scholler P."/>
            <person name="Heber S."/>
            <person name="Francs P."/>
            <person name="Bielke C."/>
            <person name="Frishman D."/>
            <person name="Haase D."/>
            <person name="Lemcke K."/>
            <person name="Mewes H.W."/>
            <person name="Stocker S."/>
            <person name="Zaccaria P."/>
            <person name="Bevan M."/>
            <person name="Wilson R.K."/>
            <person name="de la Bastide M."/>
            <person name="Habermann K."/>
            <person name="Parnell L."/>
            <person name="Dedhia N."/>
            <person name="Gnoj L."/>
            <person name="Schutz K."/>
            <person name="Huang E."/>
            <person name="Spiegel L."/>
            <person name="Sehkon M."/>
            <person name="Murray J."/>
            <person name="Sheet P."/>
            <person name="Cordes M."/>
            <person name="Abu-Threideh J."/>
            <person name="Stoneking T."/>
            <person name="Kalicki J."/>
            <person name="Graves T."/>
            <person name="Harmon G."/>
            <person name="Edwards J."/>
            <person name="Latreille P."/>
            <person name="Courtney L."/>
            <person name="Cloud J."/>
            <person name="Abbott A."/>
            <person name="Scott K."/>
            <person name="Johnson D."/>
            <person name="Minx P."/>
            <person name="Bentley D."/>
            <person name="Fulton B."/>
            <person name="Miller N."/>
            <person name="Greco T."/>
            <person name="Kemp K."/>
            <person name="Kramer J."/>
            <person name="Fulton L."/>
            <person name="Mardis E."/>
            <person name="Dante M."/>
            <person name="Pepin K."/>
            <person name="Hillier L."/>
            <person name="Nelson J."/>
            <person name="Spieth J."/>
            <person name="Ryan E."/>
            <person name="Andrews S."/>
            <person name="Geisel C."/>
            <person name="Layman D."/>
            <person name="Du H."/>
            <person name="Ali J."/>
            <person name="Berghoff A."/>
            <person name="Jones K."/>
            <person name="Drone K."/>
            <person name="Cotton M."/>
            <person name="Joshu C."/>
            <person name="Antonoiu B."/>
            <person name="Zidanic M."/>
            <person name="Strong C."/>
            <person name="Sun H."/>
            <person name="Lamar B."/>
            <person name="Yordan C."/>
            <person name="Ma P."/>
            <person name="Zhong J."/>
            <person name="Preston R."/>
            <person name="Vil D."/>
            <person name="Shekher M."/>
            <person name="Matero A."/>
            <person name="Shah R."/>
            <person name="Swaby I.K."/>
            <person name="O'Shaughnessy A."/>
            <person name="Rodriguez M."/>
            <person name="Hoffmann J."/>
            <person name="Till S."/>
            <person name="Granat S."/>
            <person name="Shohdy N."/>
            <person name="Hasegawa A."/>
            <person name="Hameed A."/>
            <person name="Lodhi M."/>
            <person name="Johnson A."/>
            <person name="Chen E."/>
            <person name="Marra M."/>
            <person name="Martienssen R."/>
            <person name="McCombie W.R."/>
        </authorList>
    </citation>
    <scope>NUCLEOTIDE SEQUENCE [LARGE SCALE GENOMIC DNA]</scope>
    <source>
        <strain>cv. Columbia</strain>
    </source>
</reference>
<protein>
    <submittedName>
        <fullName evidence="1">Uncharacterized protein AT4g09230</fullName>
    </submittedName>
</protein>
<gene>
    <name evidence="1" type="ordered locus">At4g09230</name>
</gene>
<accession>Q9M0Q6</accession>
<sequence>MVIMFLRQISYISLYMFPFAEPLVAEREEESFWSVYELASGKIIHAWIHIDCFFIQLILSPNCMQKLKDYLSSLDMYDPLYLNKLLSTTCLHYLYEVDFYGVFMTERKLWPDSNYGWLGDEVLPFELVVVAVEVVAVVAEVEHFLLVVELLVLVLVLPEEFGSLTLQTFL</sequence>
<name>Q9M0Q6_ARATH</name>
<reference evidence="1" key="4">
    <citation type="submission" date="2000-03" db="EMBL/GenBank/DDBJ databases">
        <authorList>
            <person name="EU Arabidopsis sequencing project"/>
        </authorList>
    </citation>
    <scope>NUCLEOTIDE SEQUENCE</scope>
</reference>
<reference evidence="1" key="2">
    <citation type="submission" date="2000-03" db="EMBL/GenBank/DDBJ databases">
        <authorList>
            <person name="Spiegel L.A."/>
            <person name="Huang E.N."/>
            <person name="Nascimento L.U."/>
            <person name="de la Bastide M."/>
            <person name="Vil D.M."/>
            <person name="Preston R.R."/>
            <person name="Matero A."/>
            <person name="Shah R."/>
            <person name="O'Shaughnessy A."/>
            <person name="Rodriguez M."/>
            <person name="Shekher M."/>
            <person name="Schutz K."/>
            <person name="See L.H."/>
            <person name="Swaby I."/>
            <person name="Habermann K."/>
            <person name="Dedhia N.N."/>
            <person name="Mewes H.W."/>
            <person name="Lemcke K."/>
            <person name="Mayer K.F.X."/>
        </authorList>
    </citation>
    <scope>NUCLEOTIDE SEQUENCE</scope>
</reference>